<dbReference type="SUPFAM" id="SSF52402">
    <property type="entry name" value="Adenine nucleotide alpha hydrolases-like"/>
    <property type="match status" value="1"/>
</dbReference>
<dbReference type="Proteomes" id="UP000005233">
    <property type="component" value="Chromosome"/>
</dbReference>
<dbReference type="PANTHER" id="PTHR43196">
    <property type="entry name" value="SULFATE ADENYLYLTRANSFERASE SUBUNIT 2"/>
    <property type="match status" value="1"/>
</dbReference>
<dbReference type="InterPro" id="IPR002500">
    <property type="entry name" value="PAPS_reduct_dom"/>
</dbReference>
<dbReference type="PANTHER" id="PTHR43196:SF2">
    <property type="entry name" value="PHOSPHOADENOSINE PHOSPHOSULFATE REDUCTASE"/>
    <property type="match status" value="1"/>
</dbReference>
<dbReference type="EC" id="1.8.4.8" evidence="2"/>
<dbReference type="Pfam" id="PF12838">
    <property type="entry name" value="Fer4_7"/>
    <property type="match status" value="1"/>
</dbReference>
<dbReference type="GeneID" id="11971178"/>
<accession>H8I6X9</accession>
<keyword evidence="2" id="KW-0560">Oxidoreductase</keyword>
<organism evidence="2 3">
    <name type="scientific">Methanocella conradii (strain DSM 24694 / JCM 17849 / CGMCC 1.5162 / HZ254)</name>
    <dbReference type="NCBI Taxonomy" id="1041930"/>
    <lineage>
        <taxon>Archaea</taxon>
        <taxon>Methanobacteriati</taxon>
        <taxon>Methanobacteriota</taxon>
        <taxon>Stenosarchaea group</taxon>
        <taxon>Methanomicrobia</taxon>
        <taxon>Methanocellales</taxon>
        <taxon>Methanocellaceae</taxon>
        <taxon>Methanocella</taxon>
    </lineage>
</organism>
<dbReference type="HOGENOM" id="CLU_026622_0_0_2"/>
<gene>
    <name evidence="2" type="primary">cysH-1</name>
    <name evidence="2" type="ordered locus">Mtc_1053</name>
</gene>
<dbReference type="eggNOG" id="arCOG00073">
    <property type="taxonomic scope" value="Archaea"/>
</dbReference>
<dbReference type="Gene3D" id="3.40.50.620">
    <property type="entry name" value="HUPs"/>
    <property type="match status" value="1"/>
</dbReference>
<dbReference type="SUPFAM" id="SSF54862">
    <property type="entry name" value="4Fe-4S ferredoxins"/>
    <property type="match status" value="1"/>
</dbReference>
<keyword evidence="3" id="KW-1185">Reference proteome</keyword>
<dbReference type="OrthoDB" id="5817at2157"/>
<dbReference type="CDD" id="cd23947">
    <property type="entry name" value="PAPS_reductase-like_YbdN"/>
    <property type="match status" value="1"/>
</dbReference>
<dbReference type="PROSITE" id="PS00198">
    <property type="entry name" value="4FE4S_FER_1"/>
    <property type="match status" value="1"/>
</dbReference>
<dbReference type="PROSITE" id="PS51379">
    <property type="entry name" value="4FE4S_FER_2"/>
    <property type="match status" value="1"/>
</dbReference>
<dbReference type="EMBL" id="CP003243">
    <property type="protein sequence ID" value="AFC99809.1"/>
    <property type="molecule type" value="Genomic_DNA"/>
</dbReference>
<dbReference type="InterPro" id="IPR050128">
    <property type="entry name" value="Sulfate_adenylyltrnsfr_sub2"/>
</dbReference>
<evidence type="ECO:0000313" key="3">
    <source>
        <dbReference type="Proteomes" id="UP000005233"/>
    </source>
</evidence>
<dbReference type="InterPro" id="IPR014729">
    <property type="entry name" value="Rossmann-like_a/b/a_fold"/>
</dbReference>
<dbReference type="InterPro" id="IPR017900">
    <property type="entry name" value="4Fe4S_Fe_S_CS"/>
</dbReference>
<sequence length="642" mass="71747">MAGRKPFEDALDHIFWCDSCNVPLVSEKCDACGSIGRQVILSPPGDARFCSPYERTIIKGLFESSYGYDPIGERLVLLNKVPGDDKADEVIVDGYTLGVAYYDLRDAEYKLDLRLHGAKLLIPMATKKMVKVRVPRDIHLSGKAIKGCMVLEASPDIKKEDVILVKVNETFGGFGIAKRDACDIKDPAMYTIKIRKIGGGSVRLNDKRGTIEDAVAANRKTIESMEKGAINVIKAIVSQGKNKGLPVTVSFSGGKDSLAVLNIAKKAVKKLEAFYVDTGMEFPETARFVEDAASTMEVPIVVERAGHAFDENFPLFGPPAKDFRWCCKVCKLGPITRLLSRYKRGVITIDGKRRYESFRRGGISASEKNPFVPGQISVYPIKDWRAIEVWLYIHMKNLPYNELYDKGFERIGCWLCPAALQAEYRRMRELHPDLYEEWEGLLYRWAEGAGLTPDYVRYGLWRWKSHPNKMLNIAREKRIPLKPHKEDGMALNIIRGVSPCTAGGYSIEGVLRLPRWAPIDGLLEMLETIGRPAYSDDLDVILVRSPRGTVKLFAGGQIYASSSNKEQAARLFEDAVRQVLRASLCTKCGICVKSCPGKAIRLDGHIHVDGQKCNHCGRCTEGCVVARYYSRLIEKPKNISPK</sequence>
<dbReference type="RefSeq" id="WP_014405647.1">
    <property type="nucleotide sequence ID" value="NC_017034.1"/>
</dbReference>
<dbReference type="eggNOG" id="arCOG01610">
    <property type="taxonomic scope" value="Archaea"/>
</dbReference>
<dbReference type="GO" id="GO:0004604">
    <property type="term" value="F:phosphoadenylyl-sulfate reductase (thioredoxin) activity"/>
    <property type="evidence" value="ECO:0007669"/>
    <property type="project" value="UniProtKB-EC"/>
</dbReference>
<dbReference type="NCBIfam" id="NF010366">
    <property type="entry name" value="PRK13795.1-1"/>
    <property type="match status" value="1"/>
</dbReference>
<evidence type="ECO:0000313" key="2">
    <source>
        <dbReference type="EMBL" id="AFC99809.1"/>
    </source>
</evidence>
<reference evidence="2 3" key="1">
    <citation type="journal article" date="2012" name="J. Bacteriol.">
        <title>Complete genome sequence of a thermophilic methanogen, Methanocella conradii HZ254, isolated from Chinese rice field soil.</title>
        <authorList>
            <person name="Lu Z."/>
            <person name="Lu Y."/>
        </authorList>
    </citation>
    <scope>NUCLEOTIDE SEQUENCE [LARGE SCALE GENOMIC DNA]</scope>
    <source>
        <strain evidence="3">DSM 24694 / JCM 17849 / CGMCC 1.5162 / HZ254</strain>
    </source>
</reference>
<name>H8I6X9_METCZ</name>
<dbReference type="Pfam" id="PF01507">
    <property type="entry name" value="PAPS_reduct"/>
    <property type="match status" value="1"/>
</dbReference>
<dbReference type="KEGG" id="mez:Mtc_1053"/>
<dbReference type="Gene3D" id="3.30.70.20">
    <property type="match status" value="1"/>
</dbReference>
<evidence type="ECO:0000259" key="1">
    <source>
        <dbReference type="PROSITE" id="PS51379"/>
    </source>
</evidence>
<protein>
    <submittedName>
        <fullName evidence="2">3''-phosphoadenosine 5''-phosphosulfate sulfotransferase (PAPS reductase)</fullName>
        <ecNumber evidence="2">1.8.4.8</ecNumber>
    </submittedName>
</protein>
<dbReference type="STRING" id="1041930.Mtc_1053"/>
<dbReference type="InterPro" id="IPR017896">
    <property type="entry name" value="4Fe4S_Fe-S-bd"/>
</dbReference>
<feature type="domain" description="4Fe-4S ferredoxin-type" evidence="1">
    <location>
        <begin position="576"/>
        <end position="605"/>
    </location>
</feature>
<dbReference type="AlphaFoldDB" id="H8I6X9"/>
<proteinExistence type="predicted"/>